<dbReference type="GO" id="GO:0030234">
    <property type="term" value="F:enzyme regulator activity"/>
    <property type="evidence" value="ECO:0007669"/>
    <property type="project" value="UniProtKB-UniRule"/>
</dbReference>
<dbReference type="Proteomes" id="UP001626550">
    <property type="component" value="Unassembled WGS sequence"/>
</dbReference>
<evidence type="ECO:0000313" key="11">
    <source>
        <dbReference type="Proteomes" id="UP001626550"/>
    </source>
</evidence>
<feature type="coiled-coil region" evidence="6">
    <location>
        <begin position="824"/>
        <end position="851"/>
    </location>
</feature>
<dbReference type="InterPro" id="IPR016642">
    <property type="entry name" value="26S_Psome_Rpn2"/>
</dbReference>
<dbReference type="PANTHER" id="PTHR10943:SF2">
    <property type="entry name" value="26S PROTEASOME NON-ATPASE REGULATORY SUBUNIT 1"/>
    <property type="match status" value="1"/>
</dbReference>
<feature type="compositionally biased region" description="Low complexity" evidence="7">
    <location>
        <begin position="927"/>
        <end position="942"/>
    </location>
</feature>
<evidence type="ECO:0000256" key="1">
    <source>
        <dbReference type="ARBA" id="ARBA00006308"/>
    </source>
</evidence>
<dbReference type="InterPro" id="IPR048570">
    <property type="entry name" value="PSMD1_RPN2_N"/>
</dbReference>
<comment type="subunit">
    <text evidence="5">Component of the 19S proteasome regulatory particle complex. The 26S proteasome consists of a 20S core particle (CP) and two 19S regulatory subunits (RP).</text>
</comment>
<dbReference type="InterPro" id="IPR011989">
    <property type="entry name" value="ARM-like"/>
</dbReference>
<dbReference type="InterPro" id="IPR002015">
    <property type="entry name" value="Proteasome/cyclosome_rpt"/>
</dbReference>
<evidence type="ECO:0000259" key="9">
    <source>
        <dbReference type="Pfam" id="PF21505"/>
    </source>
</evidence>
<name>A0ABD2QAG9_9PLAT</name>
<feature type="domain" description="26S proteasome regulatory subunit RPN2 C-terminal" evidence="8">
    <location>
        <begin position="778"/>
        <end position="916"/>
    </location>
</feature>
<comment type="caution">
    <text evidence="10">The sequence shown here is derived from an EMBL/GenBank/DDBJ whole genome shotgun (WGS) entry which is preliminary data.</text>
</comment>
<feature type="region of interest" description="Disordered" evidence="7">
    <location>
        <begin position="912"/>
        <end position="951"/>
    </location>
</feature>
<dbReference type="GO" id="GO:0042176">
    <property type="term" value="P:regulation of protein catabolic process"/>
    <property type="evidence" value="ECO:0007669"/>
    <property type="project" value="UniProtKB-UniRule"/>
</dbReference>
<evidence type="ECO:0000259" key="8">
    <source>
        <dbReference type="Pfam" id="PF18004"/>
    </source>
</evidence>
<dbReference type="InterPro" id="IPR016024">
    <property type="entry name" value="ARM-type_fold"/>
</dbReference>
<evidence type="ECO:0000256" key="2">
    <source>
        <dbReference type="ARBA" id="ARBA00014929"/>
    </source>
</evidence>
<comment type="similarity">
    <text evidence="1 5">Belongs to the proteasome subunit S1 family.</text>
</comment>
<dbReference type="Gene3D" id="1.25.10.10">
    <property type="entry name" value="Leucine-rich Repeat Variant"/>
    <property type="match status" value="1"/>
</dbReference>
<feature type="domain" description="26S proteasome non-ATPase regulatory subunit 1/RPN2 N-terminal" evidence="9">
    <location>
        <begin position="4"/>
        <end position="336"/>
    </location>
</feature>
<dbReference type="AlphaFoldDB" id="A0ABD2QAG9"/>
<dbReference type="EMBL" id="JBJKFK010000524">
    <property type="protein sequence ID" value="KAL3316532.1"/>
    <property type="molecule type" value="Genomic_DNA"/>
</dbReference>
<gene>
    <name evidence="10" type="primary">PSMD1</name>
    <name evidence="10" type="ORF">Ciccas_004824</name>
</gene>
<dbReference type="Pfam" id="PF01851">
    <property type="entry name" value="PC_rep"/>
    <property type="match status" value="1"/>
</dbReference>
<dbReference type="Pfam" id="PF21505">
    <property type="entry name" value="RPN2_N"/>
    <property type="match status" value="1"/>
</dbReference>
<dbReference type="PIRSF" id="PIRSF015947">
    <property type="entry name" value="26S_Psome_Rpn2"/>
    <property type="match status" value="1"/>
</dbReference>
<keyword evidence="11" id="KW-1185">Reference proteome</keyword>
<proteinExistence type="inferred from homology"/>
<dbReference type="InterPro" id="IPR040623">
    <property type="entry name" value="RPN2_C"/>
</dbReference>
<feature type="region of interest" description="Disordered" evidence="7">
    <location>
        <begin position="1009"/>
        <end position="1092"/>
    </location>
</feature>
<dbReference type="GO" id="GO:0008540">
    <property type="term" value="C:proteasome regulatory particle, base subcomplex"/>
    <property type="evidence" value="ECO:0007669"/>
    <property type="project" value="UniProtKB-UniRule"/>
</dbReference>
<organism evidence="10 11">
    <name type="scientific">Cichlidogyrus casuarinus</name>
    <dbReference type="NCBI Taxonomy" id="1844966"/>
    <lineage>
        <taxon>Eukaryota</taxon>
        <taxon>Metazoa</taxon>
        <taxon>Spiralia</taxon>
        <taxon>Lophotrochozoa</taxon>
        <taxon>Platyhelminthes</taxon>
        <taxon>Monogenea</taxon>
        <taxon>Monopisthocotylea</taxon>
        <taxon>Dactylogyridea</taxon>
        <taxon>Ancyrocephalidae</taxon>
        <taxon>Cichlidogyrus</taxon>
    </lineage>
</organism>
<keyword evidence="3" id="KW-0677">Repeat</keyword>
<sequence>MAVTTSAGFISLLDDKIPAIKSFALKRLNELVDEFWPEISEYVSKIEELYEDSSFNDNQLAALLASKVYFHLGAYNDALYFALCADDALEMSKQSEYTHTILSKCIDKYTSLRLEENRPSNKDNVERGWSSPTTYKRMEMLVNRMFEQSLVAKKHKHALGIAIETRRMDIFERAILESDDQEEMMRYAFRVVLTLTDSVHMRDMLLKILVTIYTQRSSPADSVNLCQCLMLLNDPETTAKTLEELISQSEESVLLAYQIAFDLYENSTQHFLQRLITFLRSNIKLGKLFAAIDVKQEEEAFTAEEEALKIKLGHLLAILLGDKVIEMHLQLLIRNNKADIKLLEKIKEDVRNSIMHNATVLANGILHCGTTSDQFLRNHLIWLGKAVNWAKFSATATLGVIHRGHEKDVLKLMSAYLPKDDSGSAGSVYTEGGGLYALGLIHAGHGNKIIEYLLVQCREATSEPVRHGACLGLGLAAMGTGREDVYDQIKMHLFHDDAITGEAAGIGMGLVMLASGSPKAVEDLFGYAKETTHEKIIRGIALGIALVMYGRQEEADELIDTLSKNSDPILRWSGMATIAMAYCGTGSNRAVRILLHTAVSDTNDDVRRWALIAIGFILFKKPDQVPSLLSLLAESYHPHVRYGAAMAVGIACAGTAQKDAIALLDTMIDSTVNYVRQGALIAQAMVLMQQNAVTCPKSIEFREKCLKLIADRHEDSMVKFGAILARAIIDAGGCNMTISLQTRTGNANMAAAVGLLVFQNFWFWYPLANFISLAFTPTALVALNKDLQMPKLSFVSNAKPSTFAFPPPMPQEKEKKREKVATAVLSITARLKKKEKEAKKKEEKEKPIKEEKIPAPTPVVEEPRTCRLENPARVMRAQQRVLSLPDDCRYQALKPVSQGGFVVLMDRRPEQQEEIVEELSGHGPGKSEGTATAGSGAVATTESGEKEACPVNVHASTLGALIRSKSLYKGSGSDEELDDYDEMSHLMHEVDLDDEMDVDDEEEEALEFQAVESGESMDEEEGASVISQETTPGPSDAPKKARKTRSGRDIESLKVAKKVNMTPPEPFEYASDEEEKSGTVTPTPASSEKKKE</sequence>
<comment type="function">
    <text evidence="5">Component of the 26S proteasome, a multiprotein complex involved in the ATP-dependent degradation of ubiquitinated proteins. This complex plays a key role in the maintenance of protein homeostasis by removing misfolded or damaged proteins, which could impair cellular functions, and by removing proteins whose functions are no longer required. Therefore, the proteasome participates in numerous cellular processes, including cell cycle progression, apoptosis, or DNA damage repair.</text>
</comment>
<evidence type="ECO:0000256" key="5">
    <source>
        <dbReference type="PIRNR" id="PIRNR015947"/>
    </source>
</evidence>
<reference evidence="10 11" key="1">
    <citation type="submission" date="2024-11" db="EMBL/GenBank/DDBJ databases">
        <title>Adaptive evolution of stress response genes in parasites aligns with host niche diversity.</title>
        <authorList>
            <person name="Hahn C."/>
            <person name="Resl P."/>
        </authorList>
    </citation>
    <scope>NUCLEOTIDE SEQUENCE [LARGE SCALE GENOMIC DNA]</scope>
    <source>
        <strain evidence="10">EGGRZ-B1_66</strain>
        <tissue evidence="10">Body</tissue>
    </source>
</reference>
<evidence type="ECO:0000313" key="10">
    <source>
        <dbReference type="EMBL" id="KAL3316532.1"/>
    </source>
</evidence>
<evidence type="ECO:0000256" key="6">
    <source>
        <dbReference type="SAM" id="Coils"/>
    </source>
</evidence>
<dbReference type="Pfam" id="PF18004">
    <property type="entry name" value="RPN2_C"/>
    <property type="match status" value="1"/>
</dbReference>
<evidence type="ECO:0000256" key="4">
    <source>
        <dbReference type="ARBA" id="ARBA00022942"/>
    </source>
</evidence>
<accession>A0ABD2QAG9</accession>
<evidence type="ECO:0000256" key="3">
    <source>
        <dbReference type="ARBA" id="ARBA00022737"/>
    </source>
</evidence>
<evidence type="ECO:0000256" key="7">
    <source>
        <dbReference type="SAM" id="MobiDB-lite"/>
    </source>
</evidence>
<dbReference type="Pfam" id="PF13646">
    <property type="entry name" value="HEAT_2"/>
    <property type="match status" value="1"/>
</dbReference>
<keyword evidence="6" id="KW-0175">Coiled coil</keyword>
<dbReference type="PANTHER" id="PTHR10943">
    <property type="entry name" value="26S PROTEASOME NON-ATPASE REGULATORY SUBUNIT"/>
    <property type="match status" value="1"/>
</dbReference>
<keyword evidence="4 5" id="KW-0647">Proteasome</keyword>
<dbReference type="SUPFAM" id="SSF48371">
    <property type="entry name" value="ARM repeat"/>
    <property type="match status" value="1"/>
</dbReference>
<dbReference type="FunFam" id="1.25.10.10:FF:000017">
    <property type="entry name" value="26S proteasome non-ATPase regulatory subunit 1"/>
    <property type="match status" value="1"/>
</dbReference>
<protein>
    <recommendedName>
        <fullName evidence="2 5">26S proteasome non-ATPase regulatory subunit 1</fullName>
    </recommendedName>
</protein>